<keyword evidence="3" id="KW-0326">Glycosidase</keyword>
<dbReference type="GO" id="GO:0009311">
    <property type="term" value="P:oligosaccharide metabolic process"/>
    <property type="evidence" value="ECO:0007669"/>
    <property type="project" value="InterPro"/>
</dbReference>
<dbReference type="OrthoDB" id="14419at2759"/>
<dbReference type="EMBL" id="NIVC01001879">
    <property type="protein sequence ID" value="PAA63037.1"/>
    <property type="molecule type" value="Genomic_DNA"/>
</dbReference>
<keyword evidence="6" id="KW-1185">Reference proteome</keyword>
<comment type="similarity">
    <text evidence="1">Belongs to the glycosyl hydrolase 63 family.</text>
</comment>
<name>A0A267EQ86_9PLAT</name>
<organism evidence="5 6">
    <name type="scientific">Macrostomum lignano</name>
    <dbReference type="NCBI Taxonomy" id="282301"/>
    <lineage>
        <taxon>Eukaryota</taxon>
        <taxon>Metazoa</taxon>
        <taxon>Spiralia</taxon>
        <taxon>Lophotrochozoa</taxon>
        <taxon>Platyhelminthes</taxon>
        <taxon>Rhabditophora</taxon>
        <taxon>Macrostomorpha</taxon>
        <taxon>Macrostomida</taxon>
        <taxon>Macrostomidae</taxon>
        <taxon>Macrostomum</taxon>
    </lineage>
</organism>
<dbReference type="InterPro" id="IPR012341">
    <property type="entry name" value="6hp_glycosidase-like_sf"/>
</dbReference>
<protein>
    <submittedName>
        <fullName evidence="5">Uncharacterized protein</fullName>
    </submittedName>
</protein>
<feature type="compositionally biased region" description="Polar residues" evidence="4">
    <location>
        <begin position="670"/>
        <end position="686"/>
    </location>
</feature>
<dbReference type="Gene3D" id="1.50.10.10">
    <property type="match status" value="2"/>
</dbReference>
<evidence type="ECO:0000256" key="2">
    <source>
        <dbReference type="ARBA" id="ARBA00022801"/>
    </source>
</evidence>
<reference evidence="5 6" key="1">
    <citation type="submission" date="2017-06" db="EMBL/GenBank/DDBJ databases">
        <title>A platform for efficient transgenesis in Macrostomum lignano, a flatworm model organism for stem cell research.</title>
        <authorList>
            <person name="Berezikov E."/>
        </authorList>
    </citation>
    <scope>NUCLEOTIDE SEQUENCE [LARGE SCALE GENOMIC DNA]</scope>
    <source>
        <strain evidence="5">DV1</strain>
        <tissue evidence="5">Whole organism</tissue>
    </source>
</reference>
<evidence type="ECO:0000256" key="3">
    <source>
        <dbReference type="ARBA" id="ARBA00023295"/>
    </source>
</evidence>
<proteinExistence type="inferred from homology"/>
<dbReference type="Proteomes" id="UP000215902">
    <property type="component" value="Unassembled WGS sequence"/>
</dbReference>
<dbReference type="InterPro" id="IPR008928">
    <property type="entry name" value="6-hairpin_glycosidase_sf"/>
</dbReference>
<dbReference type="SUPFAM" id="SSF48208">
    <property type="entry name" value="Six-hairpin glycosidases"/>
    <property type="match status" value="2"/>
</dbReference>
<dbReference type="PANTHER" id="PTHR10412:SF11">
    <property type="entry name" value="MANNOSYL-OLIGOSACCHARIDE GLUCOSIDASE"/>
    <property type="match status" value="1"/>
</dbReference>
<comment type="caution">
    <text evidence="5">The sequence shown here is derived from an EMBL/GenBank/DDBJ whole genome shotgun (WGS) entry which is preliminary data.</text>
</comment>
<dbReference type="STRING" id="282301.A0A267EQ86"/>
<dbReference type="AlphaFoldDB" id="A0A267EQ86"/>
<dbReference type="PANTHER" id="PTHR10412">
    <property type="entry name" value="MANNOSYL-OLIGOSACCHARIDE GLUCOSIDASE"/>
    <property type="match status" value="1"/>
</dbReference>
<dbReference type="GO" id="GO:0004573">
    <property type="term" value="F:Glc3Man9GlcNAc2 oligosaccharide glucosidase activity"/>
    <property type="evidence" value="ECO:0007669"/>
    <property type="project" value="InterPro"/>
</dbReference>
<keyword evidence="2" id="KW-0378">Hydrolase</keyword>
<accession>A0A267EQ86</accession>
<dbReference type="InterPro" id="IPR004888">
    <property type="entry name" value="Glycoside_hydrolase_63"/>
</dbReference>
<feature type="non-terminal residue" evidence="5">
    <location>
        <position position="1"/>
    </location>
</feature>
<sequence length="999" mass="112690">GKNNLKNVWNWSYINVASKMINNKKSPSNKLEGNEFDSAELPPSTDPRWQLWGPYMSQREWGTVRETGGLDGSNWAEFPYEQAASVPYRYCEDGIFGVCDRDCRVCHSYAFWNYRDDHLKERFYGLTNSQGAHGEDVKEVYSYKAADPQYKYIGADFLYPQTEYPYRHLHQMERLEGAADVSAMNSVRSAAVSLTDFNNWYSEQRYFEMEFEMCKLTPERLYLQLSITNCSALPARLVAMPMLFLRNTWSPGQTGDDFNVEKVIQAKDNCLIVCFKDRYNKEFHLGYYFDSEAGVPEILLTDNVNSSASKDASAHSPSKDAFHRYITRGDSSGLIANLGSLPASKAGICYRLNLAPKQQIKLRCFLMSQRSGESAMLNWKGLTSSMEMVRLQNNVDTYQSLPGSLVPAEQDILNAAYTNLLWNRQYYPLDQMPHLWRVLSSGAGTLPNRLVTVPDKWEQPYLAAWDTAVHCLCLSCFDRRQAIDEMMLLMALIREDGSMYADEYRPEGVTPPLSVLAAVDLYSKCNPDEQESMAPLIYDRLHRHLDWWLQRRDARGVALIDGGICGVDYVSLFPRELVETGEGLIWALFFAMRFFELSLAIYSTCPGDSALRSTIEINLPKLIESLGRLCALFVRCVVQENGLYHPYWLDVGFWSEVSGGSSSNLSRNNKQQQQETQRRPSSIQSESIESNAFIDGSCVSFSGVVERFTGSSSGLLTSSTVYSGDSREETVNRCPWLHAYCYLPIICCCSLPNVRLDGGDTIEDLLARAFNNGSSDWETRAPYVFTDAGHSRLFVSVINSIQLSELLEQVLSEVQFLSQYGIRTMSMLHTCDTASVRLSMGRRESSTNSSLSEPEVKQQKLASYTLSQEFCPGASVSSSYGGNTNWYGGINLPYNYLLLEAMHRWSTVLDKKFDLIEYPSYSGRYKLINEIVQELASRNAALFLPNSSGVIPSTGLEARCGLQFYETFDGDTGRGHGAAHKGGWSAIIVRILMLMHGID</sequence>
<dbReference type="GO" id="GO:0005789">
    <property type="term" value="C:endoplasmic reticulum membrane"/>
    <property type="evidence" value="ECO:0007669"/>
    <property type="project" value="TreeGrafter"/>
</dbReference>
<dbReference type="GO" id="GO:0006487">
    <property type="term" value="P:protein N-linked glycosylation"/>
    <property type="evidence" value="ECO:0007669"/>
    <property type="project" value="TreeGrafter"/>
</dbReference>
<evidence type="ECO:0000256" key="1">
    <source>
        <dbReference type="ARBA" id="ARBA00010833"/>
    </source>
</evidence>
<evidence type="ECO:0000313" key="5">
    <source>
        <dbReference type="EMBL" id="PAA63037.1"/>
    </source>
</evidence>
<gene>
    <name evidence="5" type="ORF">BOX15_Mlig024102g2</name>
</gene>
<evidence type="ECO:0000256" key="4">
    <source>
        <dbReference type="SAM" id="MobiDB-lite"/>
    </source>
</evidence>
<feature type="region of interest" description="Disordered" evidence="4">
    <location>
        <begin position="664"/>
        <end position="686"/>
    </location>
</feature>
<evidence type="ECO:0000313" key="6">
    <source>
        <dbReference type="Proteomes" id="UP000215902"/>
    </source>
</evidence>